<evidence type="ECO:0000256" key="1">
    <source>
        <dbReference type="SAM" id="MobiDB-lite"/>
    </source>
</evidence>
<evidence type="ECO:0000313" key="3">
    <source>
        <dbReference type="Proteomes" id="UP000287651"/>
    </source>
</evidence>
<protein>
    <submittedName>
        <fullName evidence="2">Uncharacterized protein</fullName>
    </submittedName>
</protein>
<dbReference type="EMBL" id="AMZH03014179">
    <property type="protein sequence ID" value="RRT48070.1"/>
    <property type="molecule type" value="Genomic_DNA"/>
</dbReference>
<reference evidence="2 3" key="1">
    <citation type="journal article" date="2014" name="Agronomy (Basel)">
        <title>A Draft Genome Sequence for Ensete ventricosum, the Drought-Tolerant Tree Against Hunger.</title>
        <authorList>
            <person name="Harrison J."/>
            <person name="Moore K.A."/>
            <person name="Paszkiewicz K."/>
            <person name="Jones T."/>
            <person name="Grant M."/>
            <person name="Ambacheew D."/>
            <person name="Muzemil S."/>
            <person name="Studholme D.J."/>
        </authorList>
    </citation>
    <scope>NUCLEOTIDE SEQUENCE [LARGE SCALE GENOMIC DNA]</scope>
</reference>
<feature type="region of interest" description="Disordered" evidence="1">
    <location>
        <begin position="64"/>
        <end position="114"/>
    </location>
</feature>
<name>A0A426Y8P0_ENSVE</name>
<dbReference type="AlphaFoldDB" id="A0A426Y8P0"/>
<accession>A0A426Y8P0</accession>
<sequence>MPKRRASGGDMDECRITQDIDHGAAVGEPPGGALGEVDAVRPVVGPGEGEDVVVVAVVHQGVPEDEEAGHLRGYRPSSRHLGEGKNEQHELAEVVSHDPRARRHEPRLDQQEAA</sequence>
<feature type="compositionally biased region" description="Basic and acidic residues" evidence="1">
    <location>
        <begin position="80"/>
        <end position="99"/>
    </location>
</feature>
<dbReference type="Proteomes" id="UP000287651">
    <property type="component" value="Unassembled WGS sequence"/>
</dbReference>
<proteinExistence type="predicted"/>
<evidence type="ECO:0000313" key="2">
    <source>
        <dbReference type="EMBL" id="RRT48070.1"/>
    </source>
</evidence>
<comment type="caution">
    <text evidence="2">The sequence shown here is derived from an EMBL/GenBank/DDBJ whole genome shotgun (WGS) entry which is preliminary data.</text>
</comment>
<gene>
    <name evidence="2" type="ORF">B296_00034525</name>
</gene>
<organism evidence="2 3">
    <name type="scientific">Ensete ventricosum</name>
    <name type="common">Abyssinian banana</name>
    <name type="synonym">Musa ensete</name>
    <dbReference type="NCBI Taxonomy" id="4639"/>
    <lineage>
        <taxon>Eukaryota</taxon>
        <taxon>Viridiplantae</taxon>
        <taxon>Streptophyta</taxon>
        <taxon>Embryophyta</taxon>
        <taxon>Tracheophyta</taxon>
        <taxon>Spermatophyta</taxon>
        <taxon>Magnoliopsida</taxon>
        <taxon>Liliopsida</taxon>
        <taxon>Zingiberales</taxon>
        <taxon>Musaceae</taxon>
        <taxon>Ensete</taxon>
    </lineage>
</organism>